<name>M6VNM1_9LEPT</name>
<gene>
    <name evidence="1" type="ORF">LEP1GSC172_4278</name>
</gene>
<sequence length="45" mass="5248">MNVEGQEAPQPTGASDIWKAGLFRFFLVMRIERFLFLKANRLTTF</sequence>
<reference evidence="1 2" key="1">
    <citation type="submission" date="2013-01" db="EMBL/GenBank/DDBJ databases">
        <authorList>
            <person name="Harkins D.M."/>
            <person name="Durkin A.S."/>
            <person name="Brinkac L.M."/>
            <person name="Haft D.H."/>
            <person name="Selengut J.D."/>
            <person name="Sanka R."/>
            <person name="DePew J."/>
            <person name="Purushe J."/>
            <person name="Matthias M.A."/>
            <person name="Vinetz J.M."/>
            <person name="Sutton G.G."/>
            <person name="Nierman W.C."/>
            <person name="Fouts D.E."/>
        </authorList>
    </citation>
    <scope>NUCLEOTIDE SEQUENCE [LARGE SCALE GENOMIC DNA]</scope>
    <source>
        <strain evidence="1 2">HAI1536</strain>
    </source>
</reference>
<proteinExistence type="predicted"/>
<organism evidence="1 2">
    <name type="scientific">Leptospira noguchii</name>
    <dbReference type="NCBI Taxonomy" id="28182"/>
    <lineage>
        <taxon>Bacteria</taxon>
        <taxon>Pseudomonadati</taxon>
        <taxon>Spirochaetota</taxon>
        <taxon>Spirochaetia</taxon>
        <taxon>Leptospirales</taxon>
        <taxon>Leptospiraceae</taxon>
        <taxon>Leptospira</taxon>
    </lineage>
</organism>
<evidence type="ECO:0000313" key="2">
    <source>
        <dbReference type="Proteomes" id="UP000012112"/>
    </source>
</evidence>
<dbReference type="EMBL" id="AKWD02000024">
    <property type="protein sequence ID" value="EMO54654.1"/>
    <property type="molecule type" value="Genomic_DNA"/>
</dbReference>
<dbReference type="AlphaFoldDB" id="M6VNM1"/>
<accession>M6VNM1</accession>
<evidence type="ECO:0000313" key="1">
    <source>
        <dbReference type="EMBL" id="EMO54654.1"/>
    </source>
</evidence>
<dbReference type="Proteomes" id="UP000012112">
    <property type="component" value="Unassembled WGS sequence"/>
</dbReference>
<protein>
    <submittedName>
        <fullName evidence="1">Uncharacterized protein</fullName>
    </submittedName>
</protein>
<comment type="caution">
    <text evidence="1">The sequence shown here is derived from an EMBL/GenBank/DDBJ whole genome shotgun (WGS) entry which is preliminary data.</text>
</comment>